<gene>
    <name evidence="1" type="ORF">S01H1_67231</name>
</gene>
<dbReference type="EMBL" id="BARS01044509">
    <property type="protein sequence ID" value="GAG36944.1"/>
    <property type="molecule type" value="Genomic_DNA"/>
</dbReference>
<protein>
    <submittedName>
        <fullName evidence="1">Uncharacterized protein</fullName>
    </submittedName>
</protein>
<reference evidence="1" key="1">
    <citation type="journal article" date="2014" name="Front. Microbiol.">
        <title>High frequency of phylogenetically diverse reductive dehalogenase-homologous genes in deep subseafloor sedimentary metagenomes.</title>
        <authorList>
            <person name="Kawai M."/>
            <person name="Futagami T."/>
            <person name="Toyoda A."/>
            <person name="Takaki Y."/>
            <person name="Nishi S."/>
            <person name="Hori S."/>
            <person name="Arai W."/>
            <person name="Tsubouchi T."/>
            <person name="Morono Y."/>
            <person name="Uchiyama I."/>
            <person name="Ito T."/>
            <person name="Fujiyama A."/>
            <person name="Inagaki F."/>
            <person name="Takami H."/>
        </authorList>
    </citation>
    <scope>NUCLEOTIDE SEQUENCE</scope>
    <source>
        <strain evidence="1">Expedition CK06-06</strain>
    </source>
</reference>
<accession>X0X194</accession>
<comment type="caution">
    <text evidence="1">The sequence shown here is derived from an EMBL/GenBank/DDBJ whole genome shotgun (WGS) entry which is preliminary data.</text>
</comment>
<evidence type="ECO:0000313" key="1">
    <source>
        <dbReference type="EMBL" id="GAG36944.1"/>
    </source>
</evidence>
<dbReference type="AlphaFoldDB" id="X0X194"/>
<sequence>MPIWDLQPQICWPVGVIVITADLTIRFENKGAATLKIQCDTAFTQAFTALGGGKDSFT</sequence>
<organism evidence="1">
    <name type="scientific">marine sediment metagenome</name>
    <dbReference type="NCBI Taxonomy" id="412755"/>
    <lineage>
        <taxon>unclassified sequences</taxon>
        <taxon>metagenomes</taxon>
        <taxon>ecological metagenomes</taxon>
    </lineage>
</organism>
<name>X0X194_9ZZZZ</name>
<proteinExistence type="predicted"/>